<accession>A0ABQ8SLF1</accession>
<dbReference type="PANTHER" id="PTHR48043:SF145">
    <property type="entry name" value="FI06409P-RELATED"/>
    <property type="match status" value="1"/>
</dbReference>
<comment type="similarity">
    <text evidence="1">Belongs to the UDP-glycosyltransferase family.</text>
</comment>
<evidence type="ECO:0000256" key="2">
    <source>
        <dbReference type="ARBA" id="ARBA00022676"/>
    </source>
</evidence>
<dbReference type="SUPFAM" id="SSF53756">
    <property type="entry name" value="UDP-Glycosyltransferase/glycogen phosphorylase"/>
    <property type="match status" value="1"/>
</dbReference>
<proteinExistence type="inferred from homology"/>
<reference evidence="4 5" key="1">
    <citation type="journal article" date="2022" name="Allergy">
        <title>Genome assembly and annotation of Periplaneta americana reveal a comprehensive cockroach allergen profile.</title>
        <authorList>
            <person name="Wang L."/>
            <person name="Xiong Q."/>
            <person name="Saelim N."/>
            <person name="Wang L."/>
            <person name="Nong W."/>
            <person name="Wan A.T."/>
            <person name="Shi M."/>
            <person name="Liu X."/>
            <person name="Cao Q."/>
            <person name="Hui J.H.L."/>
            <person name="Sookrung N."/>
            <person name="Leung T.F."/>
            <person name="Tungtrongchitr A."/>
            <person name="Tsui S.K.W."/>
        </authorList>
    </citation>
    <scope>NUCLEOTIDE SEQUENCE [LARGE SCALE GENOMIC DNA]</scope>
    <source>
        <strain evidence="4">PWHHKU_190912</strain>
    </source>
</reference>
<dbReference type="Proteomes" id="UP001148838">
    <property type="component" value="Unassembled WGS sequence"/>
</dbReference>
<evidence type="ECO:0000256" key="1">
    <source>
        <dbReference type="ARBA" id="ARBA00009995"/>
    </source>
</evidence>
<organism evidence="4 5">
    <name type="scientific">Periplaneta americana</name>
    <name type="common">American cockroach</name>
    <name type="synonym">Blatta americana</name>
    <dbReference type="NCBI Taxonomy" id="6978"/>
    <lineage>
        <taxon>Eukaryota</taxon>
        <taxon>Metazoa</taxon>
        <taxon>Ecdysozoa</taxon>
        <taxon>Arthropoda</taxon>
        <taxon>Hexapoda</taxon>
        <taxon>Insecta</taxon>
        <taxon>Pterygota</taxon>
        <taxon>Neoptera</taxon>
        <taxon>Polyneoptera</taxon>
        <taxon>Dictyoptera</taxon>
        <taxon>Blattodea</taxon>
        <taxon>Blattoidea</taxon>
        <taxon>Blattidae</taxon>
        <taxon>Blattinae</taxon>
        <taxon>Periplaneta</taxon>
    </lineage>
</organism>
<sequence>MKLHCSHVVLCLAAISSVSLTARILALFNYNARSHFIMFEPLLRGLANRGHEVFVVGHFPQKTPIPNYTDINVQDSIPSVVNNFTVEYVRSFGLVNQLRFIWEKTLEMCETVMNHPEVQELIRNSDSHKFDLIITHIFGPDCFLGFSHIFNAPFISLVTSVALPWTNDRVGNPDNPSYIPNFFCLSRNE</sequence>
<comment type="caution">
    <text evidence="4">The sequence shown here is derived from an EMBL/GenBank/DDBJ whole genome shotgun (WGS) entry which is preliminary data.</text>
</comment>
<name>A0ABQ8SLF1_PERAM</name>
<evidence type="ECO:0000256" key="3">
    <source>
        <dbReference type="ARBA" id="ARBA00022679"/>
    </source>
</evidence>
<dbReference type="InterPro" id="IPR050271">
    <property type="entry name" value="UDP-glycosyltransferase"/>
</dbReference>
<keyword evidence="2" id="KW-0328">Glycosyltransferase</keyword>
<gene>
    <name evidence="4" type="ORF">ANN_23399</name>
</gene>
<evidence type="ECO:0000313" key="5">
    <source>
        <dbReference type="Proteomes" id="UP001148838"/>
    </source>
</evidence>
<protein>
    <submittedName>
        <fullName evidence="4">Uncharacterized protein</fullName>
    </submittedName>
</protein>
<evidence type="ECO:0000313" key="4">
    <source>
        <dbReference type="EMBL" id="KAJ4434828.1"/>
    </source>
</evidence>
<keyword evidence="3" id="KW-0808">Transferase</keyword>
<dbReference type="Gene3D" id="3.40.50.2000">
    <property type="entry name" value="Glycogen Phosphorylase B"/>
    <property type="match status" value="1"/>
</dbReference>
<keyword evidence="5" id="KW-1185">Reference proteome</keyword>
<dbReference type="EMBL" id="JAJSOF020000025">
    <property type="protein sequence ID" value="KAJ4434828.1"/>
    <property type="molecule type" value="Genomic_DNA"/>
</dbReference>
<dbReference type="PANTHER" id="PTHR48043">
    <property type="entry name" value="EG:EG0003.4 PROTEIN-RELATED"/>
    <property type="match status" value="1"/>
</dbReference>